<comment type="similarity">
    <text evidence="4">Belongs to the MT-A70-like family.</text>
</comment>
<dbReference type="InterPro" id="IPR007757">
    <property type="entry name" value="MT-A70-like"/>
</dbReference>
<dbReference type="Proteomes" id="UP000217076">
    <property type="component" value="Unassembled WGS sequence"/>
</dbReference>
<dbReference type="SUPFAM" id="SSF53335">
    <property type="entry name" value="S-adenosyl-L-methionine-dependent methyltransferases"/>
    <property type="match status" value="1"/>
</dbReference>
<reference evidence="6" key="1">
    <citation type="submission" date="2016-10" db="EMBL/GenBank/DDBJ databases">
        <authorList>
            <person name="Varghese N."/>
            <person name="Submissions S."/>
        </authorList>
    </citation>
    <scope>NUCLEOTIDE SEQUENCE [LARGE SCALE GENOMIC DNA]</scope>
    <source>
        <strain evidence="6">930I</strain>
    </source>
</reference>
<gene>
    <name evidence="5" type="ORF">SAMN05421742_1281</name>
</gene>
<keyword evidence="3" id="KW-0949">S-adenosyl-L-methionine</keyword>
<dbReference type="PROSITE" id="PS51143">
    <property type="entry name" value="MT_A70"/>
    <property type="match status" value="1"/>
</dbReference>
<keyword evidence="6" id="KW-1185">Reference proteome</keyword>
<dbReference type="RefSeq" id="WP_092622102.1">
    <property type="nucleotide sequence ID" value="NZ_FNCV01000028.1"/>
</dbReference>
<organism evidence="5 6">
    <name type="scientific">Roseospirillum parvum</name>
    <dbReference type="NCBI Taxonomy" id="83401"/>
    <lineage>
        <taxon>Bacteria</taxon>
        <taxon>Pseudomonadati</taxon>
        <taxon>Pseudomonadota</taxon>
        <taxon>Alphaproteobacteria</taxon>
        <taxon>Rhodospirillales</taxon>
        <taxon>Rhodospirillaceae</taxon>
        <taxon>Roseospirillum</taxon>
    </lineage>
</organism>
<dbReference type="Pfam" id="PF05063">
    <property type="entry name" value="MT-A70"/>
    <property type="match status" value="1"/>
</dbReference>
<dbReference type="InterPro" id="IPR029063">
    <property type="entry name" value="SAM-dependent_MTases_sf"/>
</dbReference>
<sequence>MTDCWPFGHLRPLAYSLIYADPPWLFANYSSAGEAKNPLAHYACMGLDQIQALPVGHLAAPDCLLAMWATFPMLPQALETLAAWGFTYKTGGAWHKRTTGGKTAFGTGYVLRSAAEVFLIGTMGRPRLGSRSERNLVDAPTREHSRKPDEMAELLSRLVPDGRRVELFARETRPGWDCWGDQVSRFGEAS</sequence>
<dbReference type="PANTHER" id="PTHR12829">
    <property type="entry name" value="N6-ADENOSINE-METHYLTRANSFERASE"/>
    <property type="match status" value="1"/>
</dbReference>
<evidence type="ECO:0000313" key="5">
    <source>
        <dbReference type="EMBL" id="SDH93978.1"/>
    </source>
</evidence>
<dbReference type="GO" id="GO:0008168">
    <property type="term" value="F:methyltransferase activity"/>
    <property type="evidence" value="ECO:0007669"/>
    <property type="project" value="UniProtKB-KW"/>
</dbReference>
<dbReference type="AlphaFoldDB" id="A0A1G8GHW5"/>
<dbReference type="STRING" id="83401.SAMN05421742_1281"/>
<dbReference type="PANTHER" id="PTHR12829:SF7">
    <property type="entry name" value="N6-ADENOSINE-METHYLTRANSFERASE CATALYTIC SUBUNIT"/>
    <property type="match status" value="1"/>
</dbReference>
<evidence type="ECO:0000256" key="3">
    <source>
        <dbReference type="ARBA" id="ARBA00022691"/>
    </source>
</evidence>
<accession>A0A1G8GHW5</accession>
<evidence type="ECO:0000256" key="1">
    <source>
        <dbReference type="ARBA" id="ARBA00022603"/>
    </source>
</evidence>
<dbReference type="GO" id="GO:0032259">
    <property type="term" value="P:methylation"/>
    <property type="evidence" value="ECO:0007669"/>
    <property type="project" value="UniProtKB-KW"/>
</dbReference>
<proteinExistence type="inferred from homology"/>
<dbReference type="OrthoDB" id="9800596at2"/>
<evidence type="ECO:0000256" key="2">
    <source>
        <dbReference type="ARBA" id="ARBA00022679"/>
    </source>
</evidence>
<evidence type="ECO:0000256" key="4">
    <source>
        <dbReference type="PROSITE-ProRule" id="PRU00489"/>
    </source>
</evidence>
<keyword evidence="2" id="KW-0808">Transferase</keyword>
<dbReference type="EMBL" id="FNCV01000028">
    <property type="protein sequence ID" value="SDH93978.1"/>
    <property type="molecule type" value="Genomic_DNA"/>
</dbReference>
<name>A0A1G8GHW5_9PROT</name>
<keyword evidence="1 5" id="KW-0489">Methyltransferase</keyword>
<protein>
    <submittedName>
        <fullName evidence="5">N6-adenosine-specific RNA methylase IME4</fullName>
    </submittedName>
</protein>
<evidence type="ECO:0000313" key="6">
    <source>
        <dbReference type="Proteomes" id="UP000217076"/>
    </source>
</evidence>